<dbReference type="Proteomes" id="UP000229434">
    <property type="component" value="Unassembled WGS sequence"/>
</dbReference>
<name>A0A2N9XY78_9NEIS</name>
<proteinExistence type="predicted"/>
<accession>A0A2N9XY78</accession>
<evidence type="ECO:0000313" key="1">
    <source>
        <dbReference type="EMBL" id="PIT55378.1"/>
    </source>
</evidence>
<organism evidence="1 2">
    <name type="scientific">Snodgrassella alvi</name>
    <dbReference type="NCBI Taxonomy" id="1196083"/>
    <lineage>
        <taxon>Bacteria</taxon>
        <taxon>Pseudomonadati</taxon>
        <taxon>Pseudomonadota</taxon>
        <taxon>Betaproteobacteria</taxon>
        <taxon>Neisseriales</taxon>
        <taxon>Neisseriaceae</taxon>
        <taxon>Snodgrassella</taxon>
    </lineage>
</organism>
<reference evidence="1 2" key="1">
    <citation type="journal article" date="2017" name="MBio">
        <title>Type VI secretion-mediated competition in the bee gut microbiome.</title>
        <authorList>
            <person name="Steele M.I."/>
            <person name="Kwong W.K."/>
            <person name="Powell J.E."/>
            <person name="Whiteley M."/>
            <person name="Moran N.A."/>
        </authorList>
    </citation>
    <scope>NUCLEOTIDE SEQUENCE [LARGE SCALE GENOMIC DNA]</scope>
    <source>
        <strain evidence="1 2">Nev3CBA3</strain>
    </source>
</reference>
<dbReference type="RefSeq" id="WP_065602982.1">
    <property type="nucleotide sequence ID" value="NZ_CP160070.2"/>
</dbReference>
<dbReference type="EMBL" id="MEIS01000099">
    <property type="protein sequence ID" value="PIT55378.1"/>
    <property type="molecule type" value="Genomic_DNA"/>
</dbReference>
<dbReference type="AlphaFoldDB" id="A0A2N9XY78"/>
<protein>
    <submittedName>
        <fullName evidence="1">Uncharacterized protein</fullName>
    </submittedName>
</protein>
<sequence length="92" mass="10510">MQQNNKISDDELNLIKQRCDKATKGPWISYVEGRDHSSGSNFIMTGDENNRGDDIELIGGTIDDQEFIAHARQDIPRLINEIKRLKKLIVDI</sequence>
<gene>
    <name evidence="1" type="ORF">BHC49_06460</name>
</gene>
<evidence type="ECO:0000313" key="2">
    <source>
        <dbReference type="Proteomes" id="UP000229434"/>
    </source>
</evidence>
<comment type="caution">
    <text evidence="1">The sequence shown here is derived from an EMBL/GenBank/DDBJ whole genome shotgun (WGS) entry which is preliminary data.</text>
</comment>